<keyword evidence="4 5" id="KW-0949">S-adenosyl-L-methionine</keyword>
<feature type="region of interest" description="Disordered" evidence="6">
    <location>
        <begin position="576"/>
        <end position="598"/>
    </location>
</feature>
<dbReference type="PANTHER" id="PTHR10629">
    <property type="entry name" value="CYTOSINE-SPECIFIC METHYLTRANSFERASE"/>
    <property type="match status" value="1"/>
</dbReference>
<dbReference type="AlphaFoldDB" id="A0A0G2FHC9"/>
<dbReference type="STRING" id="1214573.A0A0G2FHC9"/>
<dbReference type="Gene3D" id="3.40.50.150">
    <property type="entry name" value="Vaccinia Virus protein VP39"/>
    <property type="match status" value="1"/>
</dbReference>
<dbReference type="InterPro" id="IPR001525">
    <property type="entry name" value="C5_MeTfrase"/>
</dbReference>
<keyword evidence="3 5" id="KW-0808">Transferase</keyword>
<dbReference type="EMBL" id="LCUC01000239">
    <property type="protein sequence ID" value="KKY33519.1"/>
    <property type="molecule type" value="Genomic_DNA"/>
</dbReference>
<evidence type="ECO:0000256" key="3">
    <source>
        <dbReference type="ARBA" id="ARBA00022679"/>
    </source>
</evidence>
<evidence type="ECO:0000256" key="5">
    <source>
        <dbReference type="PROSITE-ProRule" id="PRU01016"/>
    </source>
</evidence>
<feature type="region of interest" description="Disordered" evidence="6">
    <location>
        <begin position="675"/>
        <end position="752"/>
    </location>
</feature>
<dbReference type="GO" id="GO:0003886">
    <property type="term" value="F:DNA (cytosine-5-)-methyltransferase activity"/>
    <property type="evidence" value="ECO:0007669"/>
    <property type="project" value="UniProtKB-EC"/>
</dbReference>
<dbReference type="GO" id="GO:0005634">
    <property type="term" value="C:nucleus"/>
    <property type="evidence" value="ECO:0007669"/>
    <property type="project" value="TreeGrafter"/>
</dbReference>
<reference evidence="7 8" key="2">
    <citation type="submission" date="2015-05" db="EMBL/GenBank/DDBJ databases">
        <authorList>
            <person name="Morales-Cruz A."/>
            <person name="Amrine K.C."/>
            <person name="Cantu D."/>
        </authorList>
    </citation>
    <scope>NUCLEOTIDE SEQUENCE [LARGE SCALE GENOMIC DNA]</scope>
    <source>
        <strain evidence="7">DA912</strain>
    </source>
</reference>
<dbReference type="PANTHER" id="PTHR10629:SF52">
    <property type="entry name" value="DNA (CYTOSINE-5)-METHYLTRANSFERASE 1"/>
    <property type="match status" value="1"/>
</dbReference>
<dbReference type="GO" id="GO:0003677">
    <property type="term" value="F:DNA binding"/>
    <property type="evidence" value="ECO:0007669"/>
    <property type="project" value="TreeGrafter"/>
</dbReference>
<feature type="compositionally biased region" description="Low complexity" evidence="6">
    <location>
        <begin position="637"/>
        <end position="650"/>
    </location>
</feature>
<dbReference type="Gene3D" id="3.90.120.10">
    <property type="entry name" value="DNA Methylase, subunit A, domain 2"/>
    <property type="match status" value="1"/>
</dbReference>
<feature type="region of interest" description="Disordered" evidence="6">
    <location>
        <begin position="611"/>
        <end position="662"/>
    </location>
</feature>
<comment type="caution">
    <text evidence="7">The sequence shown here is derived from an EMBL/GenBank/DDBJ whole genome shotgun (WGS) entry which is preliminary data.</text>
</comment>
<dbReference type="EC" id="2.1.1.37" evidence="1"/>
<feature type="compositionally biased region" description="Acidic residues" evidence="6">
    <location>
        <begin position="682"/>
        <end position="693"/>
    </location>
</feature>
<evidence type="ECO:0000256" key="1">
    <source>
        <dbReference type="ARBA" id="ARBA00011975"/>
    </source>
</evidence>
<dbReference type="Pfam" id="PF00145">
    <property type="entry name" value="DNA_methylase"/>
    <property type="match status" value="2"/>
</dbReference>
<dbReference type="InterPro" id="IPR029063">
    <property type="entry name" value="SAM-dependent_MTases_sf"/>
</dbReference>
<protein>
    <recommendedName>
        <fullName evidence="1">DNA (cytosine-5-)-methyltransferase</fullName>
        <ecNumber evidence="1">2.1.1.37</ecNumber>
    </recommendedName>
</protein>
<dbReference type="OrthoDB" id="414133at2759"/>
<sequence length="766" mass="84269">MFSIRGQHSVKRAGSLSKRDPFINFSEQLDGIALIDLTADDKLDNDYLHKALSDIDKPPRDYALDPGHQSVKKATISGNHYVEIGQFVELREHVGPHKIEFIEVQSIYVHMETGEVVIRGLPYARARNLHGCLPRKQNEVCLIIEVDVKDAPADEEQALVELGPEDILKKRILTNTNKPFPLCRFDPVAYNTDEQKEKEAPLSCRWKMRAEYKDASQRRAGRFQGQILEHFSEHDGHKIKKRNLGVDQERSRQWRGETIPGGSTFLEPNFIEDEIEDSKPVRVQRYSFAEVAAGAGGASRGAEMAGFKVVLATESCPHAGHSFRANFPNAELHAMKPAEFATDGSQQAVDILHISSSALNSAGDDPNAAEEMCNGLLRKTVTRFVSMEQPVVILSERKAPFLNAILRSFTTAGFSFQWKIVQMADYGLPQMRKRFLLLGAGPGETLPTWPAVTHSADPTGDQQPFVTEEEATGGLNSDLHSLHDPESLRAISRAPRDANKPLNTAINASGSVYHHPDGERGFTLRELACLQGFPAYHQFEGSHIKKQIANACPPSVAMAFYQHLRQHIEKVDGVHSGTSELGEPAVAPSASFPEFNTGNESTVGSVLYDETPSCTPDEVMSHATETARSMEEPPHTQPTSPASQTPSPAQYLPTPSISGRSIAGQREAAFRLKRKRERIAFEEPESDDDEDGNDGPLALQTPSKRPRVSLSTELTRASSSESSRTVSSTSANAARHVEDEPMPEDAVELGGIGPDHEMLAYLAGEI</sequence>
<evidence type="ECO:0000313" key="8">
    <source>
        <dbReference type="Proteomes" id="UP000034680"/>
    </source>
</evidence>
<dbReference type="GO" id="GO:0032259">
    <property type="term" value="P:methylation"/>
    <property type="evidence" value="ECO:0007669"/>
    <property type="project" value="UniProtKB-KW"/>
</dbReference>
<evidence type="ECO:0000256" key="6">
    <source>
        <dbReference type="SAM" id="MobiDB-lite"/>
    </source>
</evidence>
<dbReference type="SUPFAM" id="SSF53335">
    <property type="entry name" value="S-adenosyl-L-methionine-dependent methyltransferases"/>
    <property type="match status" value="1"/>
</dbReference>
<dbReference type="GO" id="GO:0044027">
    <property type="term" value="P:negative regulation of gene expression via chromosomal CpG island methylation"/>
    <property type="evidence" value="ECO:0007669"/>
    <property type="project" value="TreeGrafter"/>
</dbReference>
<evidence type="ECO:0000313" key="7">
    <source>
        <dbReference type="EMBL" id="KKY33519.1"/>
    </source>
</evidence>
<name>A0A0G2FHC9_9PEZI</name>
<dbReference type="PROSITE" id="PS51679">
    <property type="entry name" value="SAM_MT_C5"/>
    <property type="match status" value="1"/>
</dbReference>
<dbReference type="Proteomes" id="UP000034680">
    <property type="component" value="Unassembled WGS sequence"/>
</dbReference>
<comment type="similarity">
    <text evidence="5">Belongs to the class I-like SAM-binding methyltransferase superfamily. C5-methyltransferase family.</text>
</comment>
<evidence type="ECO:0000256" key="2">
    <source>
        <dbReference type="ARBA" id="ARBA00022603"/>
    </source>
</evidence>
<proteinExistence type="inferred from homology"/>
<feature type="compositionally biased region" description="Low complexity" evidence="6">
    <location>
        <begin position="709"/>
        <end position="731"/>
    </location>
</feature>
<reference evidence="7 8" key="1">
    <citation type="submission" date="2015-05" db="EMBL/GenBank/DDBJ databases">
        <title>Distinctive expansion of gene families associated with plant cell wall degradation and secondary metabolism in the genomes of grapevine trunk pathogens.</title>
        <authorList>
            <person name="Lawrence D.P."/>
            <person name="Travadon R."/>
            <person name="Rolshausen P.E."/>
            <person name="Baumgartner K."/>
        </authorList>
    </citation>
    <scope>NUCLEOTIDE SEQUENCE [LARGE SCALE GENOMIC DNA]</scope>
    <source>
        <strain evidence="7">DA912</strain>
    </source>
</reference>
<comment type="caution">
    <text evidence="5">Lacks conserved residue(s) required for the propagation of feature annotation.</text>
</comment>
<accession>A0A0G2FHC9</accession>
<keyword evidence="8" id="KW-1185">Reference proteome</keyword>
<organism evidence="7 8">
    <name type="scientific">Diaporthe ampelina</name>
    <dbReference type="NCBI Taxonomy" id="1214573"/>
    <lineage>
        <taxon>Eukaryota</taxon>
        <taxon>Fungi</taxon>
        <taxon>Dikarya</taxon>
        <taxon>Ascomycota</taxon>
        <taxon>Pezizomycotina</taxon>
        <taxon>Sordariomycetes</taxon>
        <taxon>Sordariomycetidae</taxon>
        <taxon>Diaporthales</taxon>
        <taxon>Diaporthaceae</taxon>
        <taxon>Diaporthe</taxon>
    </lineage>
</organism>
<gene>
    <name evidence="7" type="ORF">UCDDA912_g06498</name>
</gene>
<dbReference type="InterPro" id="IPR050390">
    <property type="entry name" value="C5-Methyltransferase"/>
</dbReference>
<evidence type="ECO:0000256" key="4">
    <source>
        <dbReference type="ARBA" id="ARBA00022691"/>
    </source>
</evidence>
<keyword evidence="2 5" id="KW-0489">Methyltransferase</keyword>